<feature type="region of interest" description="Disordered" evidence="1">
    <location>
        <begin position="46"/>
        <end position="66"/>
    </location>
</feature>
<comment type="caution">
    <text evidence="2">The sequence shown here is derived from an EMBL/GenBank/DDBJ whole genome shotgun (WGS) entry which is preliminary data.</text>
</comment>
<protein>
    <submittedName>
        <fullName evidence="2">Uncharacterized protein</fullName>
    </submittedName>
</protein>
<reference evidence="2 3" key="1">
    <citation type="submission" date="2021-10" db="EMBL/GenBank/DDBJ databases">
        <authorList>
            <person name="Criscuolo A."/>
        </authorList>
    </citation>
    <scope>NUCLEOTIDE SEQUENCE [LARGE SCALE GENOMIC DNA]</scope>
    <source>
        <strain evidence="3">CIP 111883</strain>
    </source>
</reference>
<dbReference type="Proteomes" id="UP000789833">
    <property type="component" value="Unassembled WGS sequence"/>
</dbReference>
<name>A0ABN8AD61_9BACI</name>
<proteinExistence type="predicted"/>
<accession>A0ABN8AD61</accession>
<sequence>MAVPTLGAKVIFEAILKTFAGIDYPSIEPKWKLAIEEAKQKRKASMKNSVKATKAKKESEQLTIKV</sequence>
<gene>
    <name evidence="2" type="ORF">BACCIP111883_03950</name>
</gene>
<organism evidence="2 3">
    <name type="scientific">Sutcliffiella rhizosphaerae</name>
    <dbReference type="NCBI Taxonomy" id="2880967"/>
    <lineage>
        <taxon>Bacteria</taxon>
        <taxon>Bacillati</taxon>
        <taxon>Bacillota</taxon>
        <taxon>Bacilli</taxon>
        <taxon>Bacillales</taxon>
        <taxon>Bacillaceae</taxon>
        <taxon>Sutcliffiella</taxon>
    </lineage>
</organism>
<evidence type="ECO:0000256" key="1">
    <source>
        <dbReference type="SAM" id="MobiDB-lite"/>
    </source>
</evidence>
<evidence type="ECO:0000313" key="2">
    <source>
        <dbReference type="EMBL" id="CAG9623154.1"/>
    </source>
</evidence>
<keyword evidence="3" id="KW-1185">Reference proteome</keyword>
<evidence type="ECO:0000313" key="3">
    <source>
        <dbReference type="Proteomes" id="UP000789833"/>
    </source>
</evidence>
<dbReference type="EMBL" id="CAKJTJ010000036">
    <property type="protein sequence ID" value="CAG9623154.1"/>
    <property type="molecule type" value="Genomic_DNA"/>
</dbReference>